<dbReference type="PANTHER" id="PTHR30055:SF148">
    <property type="entry name" value="TETR-FAMILY TRANSCRIPTIONAL REGULATOR"/>
    <property type="match status" value="1"/>
</dbReference>
<dbReference type="SUPFAM" id="SSF48498">
    <property type="entry name" value="Tetracyclin repressor-like, C-terminal domain"/>
    <property type="match status" value="1"/>
</dbReference>
<feature type="DNA-binding region" description="H-T-H motif" evidence="4">
    <location>
        <begin position="37"/>
        <end position="56"/>
    </location>
</feature>
<feature type="domain" description="HTH tetR-type" evidence="5">
    <location>
        <begin position="14"/>
        <end position="74"/>
    </location>
</feature>
<dbReference type="PANTHER" id="PTHR30055">
    <property type="entry name" value="HTH-TYPE TRANSCRIPTIONAL REGULATOR RUTR"/>
    <property type="match status" value="1"/>
</dbReference>
<dbReference type="AlphaFoldDB" id="A0A810KXB5"/>
<keyword evidence="3" id="KW-0804">Transcription</keyword>
<dbReference type="Proteomes" id="UP000680750">
    <property type="component" value="Chromosome"/>
</dbReference>
<evidence type="ECO:0000313" key="6">
    <source>
        <dbReference type="EMBL" id="BCJ27325.1"/>
    </source>
</evidence>
<dbReference type="InterPro" id="IPR050109">
    <property type="entry name" value="HTH-type_TetR-like_transc_reg"/>
</dbReference>
<keyword evidence="1" id="KW-0805">Transcription regulation</keyword>
<evidence type="ECO:0000259" key="5">
    <source>
        <dbReference type="PROSITE" id="PS50977"/>
    </source>
</evidence>
<accession>A0A810KXB5</accession>
<dbReference type="GO" id="GO:0000976">
    <property type="term" value="F:transcription cis-regulatory region binding"/>
    <property type="evidence" value="ECO:0007669"/>
    <property type="project" value="TreeGrafter"/>
</dbReference>
<name>A0A810KXB5_9ACTN</name>
<dbReference type="InterPro" id="IPR009057">
    <property type="entry name" value="Homeodomain-like_sf"/>
</dbReference>
<dbReference type="InterPro" id="IPR036271">
    <property type="entry name" value="Tet_transcr_reg_TetR-rel_C_sf"/>
</dbReference>
<dbReference type="InterPro" id="IPR011075">
    <property type="entry name" value="TetR_C"/>
</dbReference>
<dbReference type="OrthoDB" id="9796019at2"/>
<dbReference type="Pfam" id="PF16859">
    <property type="entry name" value="TetR_C_11"/>
    <property type="match status" value="1"/>
</dbReference>
<dbReference type="InterPro" id="IPR001647">
    <property type="entry name" value="HTH_TetR"/>
</dbReference>
<proteinExistence type="predicted"/>
<dbReference type="SUPFAM" id="SSF46689">
    <property type="entry name" value="Homeodomain-like"/>
    <property type="match status" value="1"/>
</dbReference>
<protein>
    <submittedName>
        <fullName evidence="6">TetR family transcriptional regulator</fullName>
    </submittedName>
</protein>
<dbReference type="GO" id="GO:0003700">
    <property type="term" value="F:DNA-binding transcription factor activity"/>
    <property type="evidence" value="ECO:0007669"/>
    <property type="project" value="TreeGrafter"/>
</dbReference>
<evidence type="ECO:0000256" key="4">
    <source>
        <dbReference type="PROSITE-ProRule" id="PRU00335"/>
    </source>
</evidence>
<dbReference type="PROSITE" id="PS50977">
    <property type="entry name" value="HTH_TETR_2"/>
    <property type="match status" value="1"/>
</dbReference>
<organism evidence="6 7">
    <name type="scientific">Actinocatenispora sera</name>
    <dbReference type="NCBI Taxonomy" id="390989"/>
    <lineage>
        <taxon>Bacteria</taxon>
        <taxon>Bacillati</taxon>
        <taxon>Actinomycetota</taxon>
        <taxon>Actinomycetes</taxon>
        <taxon>Micromonosporales</taxon>
        <taxon>Micromonosporaceae</taxon>
        <taxon>Actinocatenispora</taxon>
    </lineage>
</organism>
<gene>
    <name evidence="6" type="ORF">Asera_14330</name>
</gene>
<keyword evidence="2 4" id="KW-0238">DNA-binding</keyword>
<evidence type="ECO:0000256" key="3">
    <source>
        <dbReference type="ARBA" id="ARBA00023163"/>
    </source>
</evidence>
<dbReference type="KEGG" id="aser:Asera_14330"/>
<dbReference type="PRINTS" id="PR00455">
    <property type="entry name" value="HTHTETR"/>
</dbReference>
<dbReference type="RefSeq" id="WP_030447616.1">
    <property type="nucleotide sequence ID" value="NZ_JOEG01000013.1"/>
</dbReference>
<dbReference type="EMBL" id="AP023354">
    <property type="protein sequence ID" value="BCJ27325.1"/>
    <property type="molecule type" value="Genomic_DNA"/>
</dbReference>
<dbReference type="Pfam" id="PF00440">
    <property type="entry name" value="TetR_N"/>
    <property type="match status" value="1"/>
</dbReference>
<reference evidence="6" key="1">
    <citation type="submission" date="2020-08" db="EMBL/GenBank/DDBJ databases">
        <title>Whole genome shotgun sequence of Actinocatenispora sera NBRC 101916.</title>
        <authorList>
            <person name="Komaki H."/>
            <person name="Tamura T."/>
        </authorList>
    </citation>
    <scope>NUCLEOTIDE SEQUENCE</scope>
    <source>
        <strain evidence="6">NBRC 101916</strain>
    </source>
</reference>
<evidence type="ECO:0000313" key="7">
    <source>
        <dbReference type="Proteomes" id="UP000680750"/>
    </source>
</evidence>
<evidence type="ECO:0000256" key="1">
    <source>
        <dbReference type="ARBA" id="ARBA00023015"/>
    </source>
</evidence>
<evidence type="ECO:0000256" key="2">
    <source>
        <dbReference type="ARBA" id="ARBA00023125"/>
    </source>
</evidence>
<dbReference type="Gene3D" id="1.10.10.60">
    <property type="entry name" value="Homeodomain-like"/>
    <property type="match status" value="1"/>
</dbReference>
<dbReference type="Gene3D" id="1.10.357.10">
    <property type="entry name" value="Tetracycline Repressor, domain 2"/>
    <property type="match status" value="1"/>
</dbReference>
<sequence length="193" mass="21228">MAERRPHTGRRRSEEARCAIMSATLRLFTERAATDVTVSAIAASAGVGKQTIYRWWPSKYAILAEALSDLSASRVPQPDTGSVHKDLRRYITATFLGAGSDEVAPLLRALAAQAQNDRQSRSTLRAFGRDRRQALSAILRRGVERGELPAHTSVDLAVDQVFAMLWYRLLIDDGPLSAGVARRLTDALLKQLS</sequence>
<keyword evidence="7" id="KW-1185">Reference proteome</keyword>